<dbReference type="Gene3D" id="3.40.50.1820">
    <property type="entry name" value="alpha/beta hydrolase"/>
    <property type="match status" value="1"/>
</dbReference>
<dbReference type="PANTHER" id="PTHR43329">
    <property type="entry name" value="EPOXIDE HYDROLASE"/>
    <property type="match status" value="1"/>
</dbReference>
<dbReference type="AlphaFoldDB" id="A0A1G7VMS3"/>
<evidence type="ECO:0000259" key="1">
    <source>
        <dbReference type="Pfam" id="PF00561"/>
    </source>
</evidence>
<dbReference type="SUPFAM" id="SSF53474">
    <property type="entry name" value="alpha/beta-Hydrolases"/>
    <property type="match status" value="1"/>
</dbReference>
<organism evidence="2 3">
    <name type="scientific">Pseudonocardia oroxyli</name>
    <dbReference type="NCBI Taxonomy" id="366584"/>
    <lineage>
        <taxon>Bacteria</taxon>
        <taxon>Bacillati</taxon>
        <taxon>Actinomycetota</taxon>
        <taxon>Actinomycetes</taxon>
        <taxon>Pseudonocardiales</taxon>
        <taxon>Pseudonocardiaceae</taxon>
        <taxon>Pseudonocardia</taxon>
    </lineage>
</organism>
<proteinExistence type="predicted"/>
<dbReference type="Proteomes" id="UP000198967">
    <property type="component" value="Unassembled WGS sequence"/>
</dbReference>
<name>A0A1G7VMS3_PSEOR</name>
<evidence type="ECO:0000313" key="3">
    <source>
        <dbReference type="Proteomes" id="UP000198967"/>
    </source>
</evidence>
<protein>
    <submittedName>
        <fullName evidence="2">Haloacetate dehalogenase</fullName>
    </submittedName>
</protein>
<dbReference type="Pfam" id="PF00561">
    <property type="entry name" value="Abhydrolase_1"/>
    <property type="match status" value="1"/>
</dbReference>
<dbReference type="InterPro" id="IPR029058">
    <property type="entry name" value="AB_hydrolase_fold"/>
</dbReference>
<reference evidence="2 3" key="1">
    <citation type="submission" date="2016-10" db="EMBL/GenBank/DDBJ databases">
        <authorList>
            <person name="de Groot N.N."/>
        </authorList>
    </citation>
    <scope>NUCLEOTIDE SEQUENCE [LARGE SCALE GENOMIC DNA]</scope>
    <source>
        <strain evidence="2 3">CGMCC 4.3143</strain>
    </source>
</reference>
<accession>A0A1G7VMS3</accession>
<gene>
    <name evidence="2" type="ORF">SAMN05216377_113111</name>
</gene>
<dbReference type="STRING" id="366584.SAMN05216377_113111"/>
<keyword evidence="3" id="KW-1185">Reference proteome</keyword>
<dbReference type="EMBL" id="FNBE01000013">
    <property type="protein sequence ID" value="SDG61105.1"/>
    <property type="molecule type" value="Genomic_DNA"/>
</dbReference>
<dbReference type="InterPro" id="IPR000073">
    <property type="entry name" value="AB_hydrolase_1"/>
</dbReference>
<feature type="domain" description="AB hydrolase-1" evidence="1">
    <location>
        <begin position="2"/>
        <end position="222"/>
    </location>
</feature>
<evidence type="ECO:0000313" key="2">
    <source>
        <dbReference type="EMBL" id="SDG61105.1"/>
    </source>
</evidence>
<sequence>MVAPDLRGYGRSEPAPDGDYSFRAMAADPAALMAELGFSEYAVVGHDRGARTAHRLAQDRPERVTRLALLDIMPTDYVYATVDRRIATAYYHWFLYLQPAPIPENLLAGDPIGYLHAVLDSWGSGLDAHPAEALAVYEEAFADPARRHAMLEDYRAGAGIDVEHDATAGPLRCPTLVLWGERGAVGGYAESPVDVWRTRAADPALVTGRAIPEAGHFLVEENLDATLAALREFLTA</sequence>
<dbReference type="GO" id="GO:0003824">
    <property type="term" value="F:catalytic activity"/>
    <property type="evidence" value="ECO:0007669"/>
    <property type="project" value="UniProtKB-ARBA"/>
</dbReference>